<dbReference type="PANTHER" id="PTHR21824">
    <property type="entry name" value="TRANSMEMBRANE PROTEIN 177"/>
    <property type="match status" value="1"/>
</dbReference>
<dbReference type="Proteomes" id="UP000031036">
    <property type="component" value="Unassembled WGS sequence"/>
</dbReference>
<dbReference type="InterPro" id="IPR026620">
    <property type="entry name" value="TMEM177"/>
</dbReference>
<proteinExistence type="predicted"/>
<evidence type="ECO:0000256" key="1">
    <source>
        <dbReference type="SAM" id="Phobius"/>
    </source>
</evidence>
<gene>
    <name evidence="2" type="primary">Tmem177</name>
    <name evidence="2" type="ORF">Tcan_13882</name>
</gene>
<dbReference type="AlphaFoldDB" id="A0A0B2V4H7"/>
<keyword evidence="3" id="KW-1185">Reference proteome</keyword>
<feature type="transmembrane region" description="Helical" evidence="1">
    <location>
        <begin position="265"/>
        <end position="284"/>
    </location>
</feature>
<sequence length="404" mass="45605">MADGVKTATEDIFLGDSCGPLSKRRPHRRLFDEITGGHQASSVLGRTDDASSRSEDDATHRSSRLRCVASLGETDRSASVVLIGDFLTKSPAVIKLHLFWGELMMLLHALRTTPRIDHRGCVVSPLWERRVESPISWMYIKRLNYPIPDHLSEIVESELENLDDLSKADLFVTLTDKLDARSYGGFYLRPAVEMQIPLRAAIRDLEEAARLGASIEIDTGIARRRRKTSMSSKLGERLLTEFVISDAAKRFIVQRELLRANSGKALCVPIFLWLGTFGVSFVFLNIATHLLGPIAAFSLSTVTAFTAFYIFHRRFIAFLEQKLDITTCKKSDVYIDGARDFLKSTMTLNRLLRSTMGADGEKCIAENGDRIGDQLPYSKRLRIVEQLNRERNFDIKRDLENYDA</sequence>
<organism evidence="2 3">
    <name type="scientific">Toxocara canis</name>
    <name type="common">Canine roundworm</name>
    <dbReference type="NCBI Taxonomy" id="6265"/>
    <lineage>
        <taxon>Eukaryota</taxon>
        <taxon>Metazoa</taxon>
        <taxon>Ecdysozoa</taxon>
        <taxon>Nematoda</taxon>
        <taxon>Chromadorea</taxon>
        <taxon>Rhabditida</taxon>
        <taxon>Spirurina</taxon>
        <taxon>Ascaridomorpha</taxon>
        <taxon>Ascaridoidea</taxon>
        <taxon>Toxocaridae</taxon>
        <taxon>Toxocara</taxon>
    </lineage>
</organism>
<reference evidence="2 3" key="1">
    <citation type="submission" date="2014-11" db="EMBL/GenBank/DDBJ databases">
        <title>Genetic blueprint of the zoonotic pathogen Toxocara canis.</title>
        <authorList>
            <person name="Zhu X.-Q."/>
            <person name="Korhonen P.K."/>
            <person name="Cai H."/>
            <person name="Young N.D."/>
            <person name="Nejsum P."/>
            <person name="von Samson-Himmelstjerna G."/>
            <person name="Boag P.R."/>
            <person name="Tan P."/>
            <person name="Li Q."/>
            <person name="Min J."/>
            <person name="Yang Y."/>
            <person name="Wang X."/>
            <person name="Fang X."/>
            <person name="Hall R.S."/>
            <person name="Hofmann A."/>
            <person name="Sternberg P.W."/>
            <person name="Jex A.R."/>
            <person name="Gasser R.B."/>
        </authorList>
    </citation>
    <scope>NUCLEOTIDE SEQUENCE [LARGE SCALE GENOMIC DNA]</scope>
    <source>
        <strain evidence="2">PN_DK_2014</strain>
    </source>
</reference>
<dbReference type="GO" id="GO:0016020">
    <property type="term" value="C:membrane"/>
    <property type="evidence" value="ECO:0007669"/>
    <property type="project" value="TreeGrafter"/>
</dbReference>
<keyword evidence="1 2" id="KW-0812">Transmembrane</keyword>
<evidence type="ECO:0000313" key="2">
    <source>
        <dbReference type="EMBL" id="KHN76463.1"/>
    </source>
</evidence>
<evidence type="ECO:0000313" key="3">
    <source>
        <dbReference type="Proteomes" id="UP000031036"/>
    </source>
</evidence>
<keyword evidence="1" id="KW-1133">Transmembrane helix</keyword>
<name>A0A0B2V4H7_TOXCA</name>
<feature type="transmembrane region" description="Helical" evidence="1">
    <location>
        <begin position="290"/>
        <end position="311"/>
    </location>
</feature>
<dbReference type="PANTHER" id="PTHR21824:SF3">
    <property type="entry name" value="DUF5683 DOMAIN-CONTAINING PROTEIN"/>
    <property type="match status" value="1"/>
</dbReference>
<protein>
    <submittedName>
        <fullName evidence="2">Transmembrane protein</fullName>
    </submittedName>
</protein>
<accession>A0A0B2V4H7</accession>
<comment type="caution">
    <text evidence="2">The sequence shown here is derived from an EMBL/GenBank/DDBJ whole genome shotgun (WGS) entry which is preliminary data.</text>
</comment>
<dbReference type="OrthoDB" id="110174at2759"/>
<keyword evidence="1" id="KW-0472">Membrane</keyword>
<dbReference type="STRING" id="6265.A0A0B2V4H7"/>
<dbReference type="EMBL" id="JPKZ01002489">
    <property type="protein sequence ID" value="KHN76463.1"/>
    <property type="molecule type" value="Genomic_DNA"/>
</dbReference>